<evidence type="ECO:0008006" key="2">
    <source>
        <dbReference type="Google" id="ProtNLM"/>
    </source>
</evidence>
<organism evidence="1">
    <name type="scientific">Siphoviridae sp. ct2773</name>
    <dbReference type="NCBI Taxonomy" id="2826275"/>
    <lineage>
        <taxon>Viruses</taxon>
        <taxon>Duplodnaviria</taxon>
        <taxon>Heunggongvirae</taxon>
        <taxon>Uroviricota</taxon>
        <taxon>Caudoviricetes</taxon>
    </lineage>
</organism>
<proteinExistence type="predicted"/>
<name>A0A8S5QSU4_9CAUD</name>
<dbReference type="EMBL" id="BK015717">
    <property type="protein sequence ID" value="DAE21797.1"/>
    <property type="molecule type" value="Genomic_DNA"/>
</dbReference>
<sequence>MATFDEQLPTELMEQFEFLDKNTDTMLKEMTREGAKKVLANVKANVPSSFMKSGIMKCLKLTRSYKTPSDDGVATKVAFYGYFNNEDGKRTPAPLVCNMFEYGRSKGPSYPRHPFMRRSFVSSEIESAMKKVQDKYLPKG</sequence>
<dbReference type="InterPro" id="IPR010064">
    <property type="entry name" value="HK97-gp10_tail"/>
</dbReference>
<dbReference type="Pfam" id="PF04883">
    <property type="entry name" value="HK97-gp10_like"/>
    <property type="match status" value="1"/>
</dbReference>
<evidence type="ECO:0000313" key="1">
    <source>
        <dbReference type="EMBL" id="DAE21797.1"/>
    </source>
</evidence>
<accession>A0A8S5QSU4</accession>
<reference evidence="1" key="1">
    <citation type="journal article" date="2021" name="Proc. Natl. Acad. Sci. U.S.A.">
        <title>A Catalog of Tens of Thousands of Viruses from Human Metagenomes Reveals Hidden Associations with Chronic Diseases.</title>
        <authorList>
            <person name="Tisza M.J."/>
            <person name="Buck C.B."/>
        </authorList>
    </citation>
    <scope>NUCLEOTIDE SEQUENCE</scope>
    <source>
        <strain evidence="1">Ct2773</strain>
    </source>
</reference>
<protein>
    <recommendedName>
        <fullName evidence="2">HK97 gp10 family phage protein</fullName>
    </recommendedName>
</protein>